<dbReference type="Gene3D" id="3.30.565.10">
    <property type="entry name" value="Histidine kinase-like ATPase, C-terminal domain"/>
    <property type="match status" value="1"/>
</dbReference>
<sequence>MEIHLQTDAEKRTITIQDTGIGMTQEELVSNLGTIA</sequence>
<evidence type="ECO:0000256" key="4">
    <source>
        <dbReference type="ARBA" id="ARBA00023186"/>
    </source>
</evidence>
<organism evidence="5">
    <name type="scientific">Pongo abelii</name>
    <name type="common">Sumatran orangutan</name>
    <name type="synonym">Pongo pygmaeus abelii</name>
    <dbReference type="NCBI Taxonomy" id="9601"/>
    <lineage>
        <taxon>Eukaryota</taxon>
        <taxon>Metazoa</taxon>
        <taxon>Chordata</taxon>
        <taxon>Craniata</taxon>
        <taxon>Vertebrata</taxon>
        <taxon>Euteleostomi</taxon>
        <taxon>Mammalia</taxon>
        <taxon>Eutheria</taxon>
        <taxon>Euarchontoglires</taxon>
        <taxon>Primates</taxon>
        <taxon>Haplorrhini</taxon>
        <taxon>Catarrhini</taxon>
        <taxon>Hominidae</taxon>
        <taxon>Pongo</taxon>
    </lineage>
</organism>
<comment type="similarity">
    <text evidence="1">Belongs to the heat shock protein 90 family.</text>
</comment>
<comment type="caution">
    <text evidence="5">The sequence shown here is derived from an EMBL/GenBank/DDBJ whole genome shotgun (WGS) entry which is preliminary data.</text>
</comment>
<dbReference type="InterPro" id="IPR020575">
    <property type="entry name" value="Hsp90_N"/>
</dbReference>
<dbReference type="InterPro" id="IPR036890">
    <property type="entry name" value="HATPase_C_sf"/>
</dbReference>
<dbReference type="GO" id="GO:0051082">
    <property type="term" value="F:unfolded protein binding"/>
    <property type="evidence" value="ECO:0007669"/>
    <property type="project" value="InterPro"/>
</dbReference>
<accession>A0A2J8S7H0</accession>
<proteinExistence type="inferred from homology"/>
<name>A0A2J8S7H0_PONAB</name>
<dbReference type="InterPro" id="IPR001404">
    <property type="entry name" value="Hsp90_fam"/>
</dbReference>
<dbReference type="PRINTS" id="PR00775">
    <property type="entry name" value="HEATSHOCK90"/>
</dbReference>
<protein>
    <submittedName>
        <fullName evidence="5">TRAP1 isoform 7</fullName>
    </submittedName>
</protein>
<feature type="non-terminal residue" evidence="5">
    <location>
        <position position="36"/>
    </location>
</feature>
<reference evidence="5" key="1">
    <citation type="submission" date="2017-12" db="EMBL/GenBank/DDBJ databases">
        <title>High-resolution comparative analysis of great ape genomes.</title>
        <authorList>
            <person name="Pollen A."/>
            <person name="Hastie A."/>
            <person name="Hormozdiari F."/>
            <person name="Dougherty M."/>
            <person name="Liu R."/>
            <person name="Chaisson M."/>
            <person name="Hoppe E."/>
            <person name="Hill C."/>
            <person name="Pang A."/>
            <person name="Hillier L."/>
            <person name="Baker C."/>
            <person name="Armstrong J."/>
            <person name="Shendure J."/>
            <person name="Paten B."/>
            <person name="Wilson R."/>
            <person name="Chao H."/>
            <person name="Schneider V."/>
            <person name="Ventura M."/>
            <person name="Kronenberg Z."/>
            <person name="Murali S."/>
            <person name="Gordon D."/>
            <person name="Cantsilieris S."/>
            <person name="Munson K."/>
            <person name="Nelson B."/>
            <person name="Raja A."/>
            <person name="Underwood J."/>
            <person name="Diekhans M."/>
            <person name="Fiddes I."/>
            <person name="Haussler D."/>
            <person name="Eichler E."/>
        </authorList>
    </citation>
    <scope>NUCLEOTIDE SEQUENCE [LARGE SCALE GENOMIC DNA]</scope>
    <source>
        <strain evidence="5">Susie</strain>
    </source>
</reference>
<evidence type="ECO:0000313" key="5">
    <source>
        <dbReference type="EMBL" id="PNJ16727.1"/>
    </source>
</evidence>
<keyword evidence="4" id="KW-0143">Chaperone</keyword>
<gene>
    <name evidence="5" type="ORF">CR201_G0045565</name>
</gene>
<dbReference type="AlphaFoldDB" id="A0A2J8S7H0"/>
<dbReference type="GO" id="GO:0016887">
    <property type="term" value="F:ATP hydrolysis activity"/>
    <property type="evidence" value="ECO:0007669"/>
    <property type="project" value="InterPro"/>
</dbReference>
<evidence type="ECO:0000256" key="1">
    <source>
        <dbReference type="ARBA" id="ARBA00008239"/>
    </source>
</evidence>
<dbReference type="EMBL" id="NDHI03003602">
    <property type="protein sequence ID" value="PNJ16727.1"/>
    <property type="molecule type" value="Genomic_DNA"/>
</dbReference>
<dbReference type="SUPFAM" id="SSF55874">
    <property type="entry name" value="ATPase domain of HSP90 chaperone/DNA topoisomerase II/histidine kinase"/>
    <property type="match status" value="1"/>
</dbReference>
<evidence type="ECO:0000256" key="2">
    <source>
        <dbReference type="ARBA" id="ARBA00022741"/>
    </source>
</evidence>
<dbReference type="PANTHER" id="PTHR11528">
    <property type="entry name" value="HEAT SHOCK PROTEIN 90 FAMILY MEMBER"/>
    <property type="match status" value="1"/>
</dbReference>
<dbReference type="GO" id="GO:0140662">
    <property type="term" value="F:ATP-dependent protein folding chaperone"/>
    <property type="evidence" value="ECO:0007669"/>
    <property type="project" value="InterPro"/>
</dbReference>
<evidence type="ECO:0000256" key="3">
    <source>
        <dbReference type="ARBA" id="ARBA00022840"/>
    </source>
</evidence>
<keyword evidence="3" id="KW-0067">ATP-binding</keyword>
<keyword evidence="2" id="KW-0547">Nucleotide-binding</keyword>
<dbReference type="GO" id="GO:0005524">
    <property type="term" value="F:ATP binding"/>
    <property type="evidence" value="ECO:0007669"/>
    <property type="project" value="UniProtKB-KW"/>
</dbReference>